<feature type="region of interest" description="Disordered" evidence="6">
    <location>
        <begin position="1"/>
        <end position="38"/>
    </location>
</feature>
<comment type="subcellular location">
    <subcellularLocation>
        <location evidence="2">Cytoplasm</location>
    </subcellularLocation>
    <subcellularLocation>
        <location evidence="1">Nucleus</location>
    </subcellularLocation>
</comment>
<evidence type="ECO:0000256" key="2">
    <source>
        <dbReference type="ARBA" id="ARBA00004496"/>
    </source>
</evidence>
<evidence type="ECO:0000313" key="8">
    <source>
        <dbReference type="Proteomes" id="UP000053110"/>
    </source>
</evidence>
<dbReference type="Proteomes" id="UP000053110">
    <property type="component" value="Unassembled WGS sequence"/>
</dbReference>
<evidence type="ECO:0000256" key="5">
    <source>
        <dbReference type="ARBA" id="ARBA00023242"/>
    </source>
</evidence>
<comment type="similarity">
    <text evidence="3">Belongs to the DIF1/spd1 family.</text>
</comment>
<evidence type="ECO:0000256" key="1">
    <source>
        <dbReference type="ARBA" id="ARBA00004123"/>
    </source>
</evidence>
<organism evidence="7 8">
    <name type="scientific">Blumeria graminis f. sp. tritici 96224</name>
    <dbReference type="NCBI Taxonomy" id="1268274"/>
    <lineage>
        <taxon>Eukaryota</taxon>
        <taxon>Fungi</taxon>
        <taxon>Dikarya</taxon>
        <taxon>Ascomycota</taxon>
        <taxon>Pezizomycotina</taxon>
        <taxon>Leotiomycetes</taxon>
        <taxon>Erysiphales</taxon>
        <taxon>Erysiphaceae</taxon>
        <taxon>Blumeria</taxon>
    </lineage>
</organism>
<dbReference type="GO" id="GO:0005634">
    <property type="term" value="C:nucleus"/>
    <property type="evidence" value="ECO:0007669"/>
    <property type="project" value="UniProtKB-SubCell"/>
</dbReference>
<dbReference type="OrthoDB" id="4072855at2759"/>
<dbReference type="InterPro" id="IPR013900">
    <property type="entry name" value="RNR_inhibitor"/>
</dbReference>
<dbReference type="Pfam" id="PF08591">
    <property type="entry name" value="RNR_inhib"/>
    <property type="match status" value="1"/>
</dbReference>
<sequence length="262" mass="29380">MRPRKRRQDSSQPAITSYFTADCTSPTEAESTPNTISQPIIPASIQSSLLNVGMRIRKAVPEGYKTKHNNQSPKSIVEQIAPYERGAKNATESKFVYDNWQSSNASQPRPQLDQRELTPFCGLLKVGNWQQQPTTSYGTSPYNSCESELDLVDQEFEANFPILCSQSSTISSSSQSSTNQAATRKRRLSMDEDIIDEGPTLSYTDIESSQEKLEWGIPQQTRIFDEDAKIGLNSSYSDEFEDAEFLDYGLLEDTEIEGLTNM</sequence>
<gene>
    <name evidence="7" type="ORF">BGT96224_3434</name>
</gene>
<dbReference type="GO" id="GO:1990846">
    <property type="term" value="F:ribonucleoside-diphosphate reductase inhibitor activity"/>
    <property type="evidence" value="ECO:0007669"/>
    <property type="project" value="TreeGrafter"/>
</dbReference>
<dbReference type="GO" id="GO:0005737">
    <property type="term" value="C:cytoplasm"/>
    <property type="evidence" value="ECO:0007669"/>
    <property type="project" value="UniProtKB-SubCell"/>
</dbReference>
<evidence type="ECO:0000256" key="3">
    <source>
        <dbReference type="ARBA" id="ARBA00005459"/>
    </source>
</evidence>
<dbReference type="AlphaFoldDB" id="A0A656KJ50"/>
<name>A0A656KJ50_BLUGR</name>
<protein>
    <submittedName>
        <fullName evidence="7">Uncharacterized protein</fullName>
    </submittedName>
</protein>
<dbReference type="GO" id="GO:0008104">
    <property type="term" value="P:intracellular protein localization"/>
    <property type="evidence" value="ECO:0007669"/>
    <property type="project" value="TreeGrafter"/>
</dbReference>
<evidence type="ECO:0000313" key="7">
    <source>
        <dbReference type="EMBL" id="EPQ64746.1"/>
    </source>
</evidence>
<keyword evidence="5" id="KW-0539">Nucleus</keyword>
<dbReference type="PANTHER" id="PTHR28081">
    <property type="entry name" value="DAMAGE-REGULATED IMPORT FACILITATOR 1-RELATED"/>
    <property type="match status" value="1"/>
</dbReference>
<keyword evidence="4" id="KW-0963">Cytoplasm</keyword>
<evidence type="ECO:0000256" key="4">
    <source>
        <dbReference type="ARBA" id="ARBA00022490"/>
    </source>
</evidence>
<feature type="compositionally biased region" description="Polar residues" evidence="6">
    <location>
        <begin position="10"/>
        <end position="35"/>
    </location>
</feature>
<dbReference type="PANTHER" id="PTHR28081:SF1">
    <property type="entry name" value="DAMAGE-REGULATED IMPORT FACILITATOR 1"/>
    <property type="match status" value="1"/>
</dbReference>
<evidence type="ECO:0000256" key="6">
    <source>
        <dbReference type="SAM" id="MobiDB-lite"/>
    </source>
</evidence>
<proteinExistence type="inferred from homology"/>
<dbReference type="EMBL" id="KE375051">
    <property type="protein sequence ID" value="EPQ64746.1"/>
    <property type="molecule type" value="Genomic_DNA"/>
</dbReference>
<reference evidence="8" key="1">
    <citation type="journal article" date="2013" name="Nat. Genet.">
        <title>The wheat powdery mildew genome shows the unique evolution of an obligate biotroph.</title>
        <authorList>
            <person name="Wicker T."/>
            <person name="Oberhaensli S."/>
            <person name="Parlange F."/>
            <person name="Buchmann J.P."/>
            <person name="Shatalina M."/>
            <person name="Roffler S."/>
            <person name="Ben-David R."/>
            <person name="Dolezel J."/>
            <person name="Simkova H."/>
            <person name="Schulze-Lefert P."/>
            <person name="Spanu P.D."/>
            <person name="Bruggmann R."/>
            <person name="Amselem J."/>
            <person name="Quesneville H."/>
            <person name="Ver Loren van Themaat E."/>
            <person name="Paape T."/>
            <person name="Shimizu K.K."/>
            <person name="Keller B."/>
        </authorList>
    </citation>
    <scope>NUCLEOTIDE SEQUENCE [LARGE SCALE GENOMIC DNA]</scope>
    <source>
        <strain evidence="8">96224</strain>
    </source>
</reference>
<accession>A0A656KJ50</accession>